<keyword evidence="2" id="KW-1185">Reference proteome</keyword>
<evidence type="ECO:0000313" key="1">
    <source>
        <dbReference type="EMBL" id="SFB80468.1"/>
    </source>
</evidence>
<dbReference type="STRING" id="927664.SAMN05421780_101554"/>
<gene>
    <name evidence="1" type="ORF">SAMN05421780_101554</name>
</gene>
<protein>
    <recommendedName>
        <fullName evidence="3">DUF1320 domain-containing protein</fullName>
    </recommendedName>
</protein>
<dbReference type="OrthoDB" id="881590at2"/>
<sequence>MLYYFLTTSDLQAALKQDQFDSIRGDDDNNIIIADTQATTFAIDYLRERFAAEDCFPIISDYDALSEYKAAPADYDRTIYRLNNQIVNYVYFEEKFYKCKQDCSGIDPTNSTYWAEHDPRPARIVDCVTAIAIYKLHTRINPRKIPQLRRDRYDEEREWLAQVLGKEITPDLPRPVVINDSIDYPIWGSNTPQQTLY</sequence>
<dbReference type="Proteomes" id="UP000199514">
    <property type="component" value="Unassembled WGS sequence"/>
</dbReference>
<organism evidence="1 2">
    <name type="scientific">Flexibacter flexilis DSM 6793</name>
    <dbReference type="NCBI Taxonomy" id="927664"/>
    <lineage>
        <taxon>Bacteria</taxon>
        <taxon>Pseudomonadati</taxon>
        <taxon>Bacteroidota</taxon>
        <taxon>Cytophagia</taxon>
        <taxon>Cytophagales</taxon>
        <taxon>Flexibacteraceae</taxon>
        <taxon>Flexibacter</taxon>
    </lineage>
</organism>
<dbReference type="EMBL" id="FOLE01000001">
    <property type="protein sequence ID" value="SFB80468.1"/>
    <property type="molecule type" value="Genomic_DNA"/>
</dbReference>
<reference evidence="1 2" key="1">
    <citation type="submission" date="2016-10" db="EMBL/GenBank/DDBJ databases">
        <authorList>
            <person name="de Groot N.N."/>
        </authorList>
    </citation>
    <scope>NUCLEOTIDE SEQUENCE [LARGE SCALE GENOMIC DNA]</scope>
    <source>
        <strain evidence="1 2">DSM 6793</strain>
    </source>
</reference>
<dbReference type="RefSeq" id="WP_091506890.1">
    <property type="nucleotide sequence ID" value="NZ_FOLE01000001.1"/>
</dbReference>
<name>A0A1I1E5F4_9BACT</name>
<evidence type="ECO:0000313" key="2">
    <source>
        <dbReference type="Proteomes" id="UP000199514"/>
    </source>
</evidence>
<accession>A0A1I1E5F4</accession>
<dbReference type="AlphaFoldDB" id="A0A1I1E5F4"/>
<evidence type="ECO:0008006" key="3">
    <source>
        <dbReference type="Google" id="ProtNLM"/>
    </source>
</evidence>
<proteinExistence type="predicted"/>